<feature type="compositionally biased region" description="Pro residues" evidence="1">
    <location>
        <begin position="263"/>
        <end position="274"/>
    </location>
</feature>
<dbReference type="RefSeq" id="WP_107204110.1">
    <property type="nucleotide sequence ID" value="NZ_CP015960.1"/>
</dbReference>
<feature type="region of interest" description="Disordered" evidence="1">
    <location>
        <begin position="245"/>
        <end position="274"/>
    </location>
</feature>
<evidence type="ECO:0000313" key="4">
    <source>
        <dbReference type="EMBL" id="QLB66654.1"/>
    </source>
</evidence>
<dbReference type="EMBL" id="JAYLVJ010000009">
    <property type="protein sequence ID" value="MEO1754182.1"/>
    <property type="molecule type" value="Genomic_DNA"/>
</dbReference>
<evidence type="ECO:0000313" key="5">
    <source>
        <dbReference type="Proteomes" id="UP000509548"/>
    </source>
</evidence>
<evidence type="ECO:0000256" key="2">
    <source>
        <dbReference type="SAM" id="SignalP"/>
    </source>
</evidence>
<organism evidence="4 5">
    <name type="scientific">Paraburkholderia caribensis</name>
    <dbReference type="NCBI Taxonomy" id="75105"/>
    <lineage>
        <taxon>Bacteria</taxon>
        <taxon>Pseudomonadati</taxon>
        <taxon>Pseudomonadota</taxon>
        <taxon>Betaproteobacteria</taxon>
        <taxon>Burkholderiales</taxon>
        <taxon>Burkholderiaceae</taxon>
        <taxon>Paraburkholderia</taxon>
    </lineage>
</organism>
<geneLocation type="plasmid" evidence="4">
    <name>unnamed</name>
</geneLocation>
<reference evidence="4" key="2">
    <citation type="submission" date="2016-06" db="EMBL/GenBank/DDBJ databases">
        <authorList>
            <person name="Huang P."/>
            <person name="Jiang X."/>
            <person name="Liu X."/>
        </authorList>
    </citation>
    <scope>NUCLEOTIDE SEQUENCE</scope>
    <source>
        <strain evidence="4">852011</strain>
        <plasmid evidence="4">unnamed</plasmid>
    </source>
</reference>
<evidence type="ECO:0000313" key="6">
    <source>
        <dbReference type="Proteomes" id="UP001462961"/>
    </source>
</evidence>
<protein>
    <submittedName>
        <fullName evidence="4">Uncharacterized protein</fullName>
    </submittedName>
</protein>
<reference evidence="4 5" key="1">
    <citation type="journal article" date="2014" name="Genome Announc.">
        <title>Draft Genome Sequence of the Haloacid-Degrading Burkholderia caribensis Strain MBA4.</title>
        <authorList>
            <person name="Pan Y."/>
            <person name="Kong K.F."/>
            <person name="Tsang J.S."/>
        </authorList>
    </citation>
    <scope>NUCLEOTIDE SEQUENCE [LARGE SCALE GENOMIC DNA]</scope>
    <source>
        <strain evidence="4 5">852011</strain>
    </source>
</reference>
<sequence>MTGASAADARLGTRAFAMRGVAAVAALVLWLNSPHAARAADAASAASGPSAPGAPATPIAPAEKLLFLTPHLQGVASQTELDYSLVVSAPPEKQTDRVRVLVASAGNANGDATVSDASGKVQLPDNLPCNPVILYFLERDIAGMEQATGGQRRYFQQRVRLALAASPAITDATIQVDGKPVKARKIVIQPYLHDPNAQRFPKFTSKRYTFVLADGVPGGVFLLRTDVPGDNDDFAHPLKTESLSYEGSLRKLSPPAHGTPTSPAAPPAGPRASR</sequence>
<evidence type="ECO:0000313" key="3">
    <source>
        <dbReference type="EMBL" id="MEO1754182.1"/>
    </source>
</evidence>
<geneLocation type="plasmid" evidence="5"/>
<feature type="signal peptide" evidence="2">
    <location>
        <begin position="1"/>
        <end position="39"/>
    </location>
</feature>
<dbReference type="Proteomes" id="UP001462961">
    <property type="component" value="Unassembled WGS sequence"/>
</dbReference>
<dbReference type="Proteomes" id="UP000509548">
    <property type="component" value="Plasmid unnamed"/>
</dbReference>
<proteinExistence type="predicted"/>
<gene>
    <name evidence="4" type="ORF">A9O66_29360</name>
    <name evidence="3" type="ORF">VOI32_09630</name>
</gene>
<keyword evidence="2" id="KW-0732">Signal</keyword>
<reference evidence="3 6" key="3">
    <citation type="submission" date="2024-01" db="EMBL/GenBank/DDBJ databases">
        <title>The diversity of rhizobia nodulating Mimosa spp. in eleven states of Brazil covering several biomes is determined by host plant, location, and edaphic factors.</title>
        <authorList>
            <person name="Rouws L."/>
            <person name="Barauna A."/>
            <person name="Beukes C."/>
            <person name="De Faria S.M."/>
            <person name="Gross E."/>
            <person name="Dos Reis Junior F.B."/>
            <person name="Simon M."/>
            <person name="Maluk M."/>
            <person name="Odee D.W."/>
            <person name="Kenicer G."/>
            <person name="Young J.P.W."/>
            <person name="Reis V.M."/>
            <person name="Zilli J."/>
            <person name="James E.K."/>
        </authorList>
    </citation>
    <scope>NUCLEOTIDE SEQUENCE [LARGE SCALE GENOMIC DNA]</scope>
    <source>
        <strain evidence="3 6">JHI1651</strain>
    </source>
</reference>
<dbReference type="EMBL" id="CP015960">
    <property type="protein sequence ID" value="QLB66654.1"/>
    <property type="molecule type" value="Genomic_DNA"/>
</dbReference>
<accession>A0A9Q6S8L2</accession>
<keyword evidence="4" id="KW-0614">Plasmid</keyword>
<name>A0A9Q6S8L2_9BURK</name>
<feature type="chain" id="PRO_5040346063" evidence="2">
    <location>
        <begin position="40"/>
        <end position="274"/>
    </location>
</feature>
<keyword evidence="6" id="KW-1185">Reference proteome</keyword>
<evidence type="ECO:0000256" key="1">
    <source>
        <dbReference type="SAM" id="MobiDB-lite"/>
    </source>
</evidence>
<dbReference type="AlphaFoldDB" id="A0A9Q6S8L2"/>